<evidence type="ECO:0000313" key="3">
    <source>
        <dbReference type="EMBL" id="MBO2446406.1"/>
    </source>
</evidence>
<reference evidence="3" key="1">
    <citation type="submission" date="2021-03" db="EMBL/GenBank/DDBJ databases">
        <authorList>
            <person name="Kanchanasin P."/>
            <person name="Saeng-In P."/>
            <person name="Phongsopitanun W."/>
            <person name="Yuki M."/>
            <person name="Kudo T."/>
            <person name="Ohkuma M."/>
            <person name="Tanasupawat S."/>
        </authorList>
    </citation>
    <scope>NUCLEOTIDE SEQUENCE</scope>
    <source>
        <strain evidence="3">GKU 128</strain>
    </source>
</reference>
<keyword evidence="4" id="KW-1185">Reference proteome</keyword>
<dbReference type="InterPro" id="IPR012349">
    <property type="entry name" value="Split_barrel_FMN-bd"/>
</dbReference>
<dbReference type="InterPro" id="IPR052019">
    <property type="entry name" value="F420H2_bilvrd_red/Heme_oxyg"/>
</dbReference>
<gene>
    <name evidence="3" type="ORF">J4573_04850</name>
</gene>
<dbReference type="SUPFAM" id="SSF50475">
    <property type="entry name" value="FMN-binding split barrel"/>
    <property type="match status" value="1"/>
</dbReference>
<keyword evidence="1" id="KW-0560">Oxidoreductase</keyword>
<accession>A0A939T0Y3</accession>
<dbReference type="EMBL" id="JAGEOJ010000002">
    <property type="protein sequence ID" value="MBO2446406.1"/>
    <property type="molecule type" value="Genomic_DNA"/>
</dbReference>
<name>A0A939T0Y3_9ACTN</name>
<protein>
    <submittedName>
        <fullName evidence="3">Pyridoxamine 5'-phosphate oxidase family protein</fullName>
    </submittedName>
</protein>
<sequence>MEPTTASNLDIYDNPPLEWSRARDALPTSLPQMETPVFLGTAGPDGRPHSAGVGAAYVDGELYFTSGPATRKSRNLEANPPCTLSIRLPDVDMVFEGEAHRVTDPETLKRVAAVYADMGWPAESNGEALTAPFSAPSAGPGPWNLYHLTVTAAVGVATAEPHGATKWSFSK</sequence>
<dbReference type="InterPro" id="IPR011576">
    <property type="entry name" value="Pyridox_Oxase_N"/>
</dbReference>
<proteinExistence type="predicted"/>
<feature type="domain" description="Pyridoxamine 5'-phosphate oxidase N-terminal" evidence="2">
    <location>
        <begin position="33"/>
        <end position="114"/>
    </location>
</feature>
<dbReference type="GO" id="GO:0005829">
    <property type="term" value="C:cytosol"/>
    <property type="evidence" value="ECO:0007669"/>
    <property type="project" value="TreeGrafter"/>
</dbReference>
<evidence type="ECO:0000313" key="4">
    <source>
        <dbReference type="Proteomes" id="UP000669179"/>
    </source>
</evidence>
<dbReference type="PANTHER" id="PTHR35176">
    <property type="entry name" value="HEME OXYGENASE HI_0854-RELATED"/>
    <property type="match status" value="1"/>
</dbReference>
<dbReference type="GO" id="GO:0016627">
    <property type="term" value="F:oxidoreductase activity, acting on the CH-CH group of donors"/>
    <property type="evidence" value="ECO:0007669"/>
    <property type="project" value="TreeGrafter"/>
</dbReference>
<evidence type="ECO:0000259" key="2">
    <source>
        <dbReference type="Pfam" id="PF01243"/>
    </source>
</evidence>
<dbReference type="Gene3D" id="2.30.110.10">
    <property type="entry name" value="Electron Transport, Fmn-binding Protein, Chain A"/>
    <property type="match status" value="1"/>
</dbReference>
<dbReference type="AlphaFoldDB" id="A0A939T0Y3"/>
<dbReference type="Pfam" id="PF01243">
    <property type="entry name" value="PNPOx_N"/>
    <property type="match status" value="1"/>
</dbReference>
<dbReference type="PANTHER" id="PTHR35176:SF4">
    <property type="entry name" value="PYRIDOXAMINE 5'-PHOSPHATE OXIDASE-RELATED FMN-BINDING"/>
    <property type="match status" value="1"/>
</dbReference>
<evidence type="ECO:0000256" key="1">
    <source>
        <dbReference type="ARBA" id="ARBA00023002"/>
    </source>
</evidence>
<dbReference type="Proteomes" id="UP000669179">
    <property type="component" value="Unassembled WGS sequence"/>
</dbReference>
<dbReference type="RefSeq" id="WP_208254014.1">
    <property type="nucleotide sequence ID" value="NZ_JAGEOJ010000002.1"/>
</dbReference>
<organism evidence="3 4">
    <name type="scientific">Actinomadura barringtoniae</name>
    <dbReference type="NCBI Taxonomy" id="1427535"/>
    <lineage>
        <taxon>Bacteria</taxon>
        <taxon>Bacillati</taxon>
        <taxon>Actinomycetota</taxon>
        <taxon>Actinomycetes</taxon>
        <taxon>Streptosporangiales</taxon>
        <taxon>Thermomonosporaceae</taxon>
        <taxon>Actinomadura</taxon>
    </lineage>
</organism>
<dbReference type="GO" id="GO:0070967">
    <property type="term" value="F:coenzyme F420 binding"/>
    <property type="evidence" value="ECO:0007669"/>
    <property type="project" value="TreeGrafter"/>
</dbReference>
<comment type="caution">
    <text evidence="3">The sequence shown here is derived from an EMBL/GenBank/DDBJ whole genome shotgun (WGS) entry which is preliminary data.</text>
</comment>